<organism evidence="1 2">
    <name type="scientific">Microbulbifer salipaludis</name>
    <dbReference type="NCBI Taxonomy" id="187980"/>
    <lineage>
        <taxon>Bacteria</taxon>
        <taxon>Pseudomonadati</taxon>
        <taxon>Pseudomonadota</taxon>
        <taxon>Gammaproteobacteria</taxon>
        <taxon>Cellvibrionales</taxon>
        <taxon>Microbulbiferaceae</taxon>
        <taxon>Microbulbifer</taxon>
    </lineage>
</organism>
<protein>
    <recommendedName>
        <fullName evidence="3">Alpha/beta hydrolase</fullName>
    </recommendedName>
</protein>
<evidence type="ECO:0008006" key="3">
    <source>
        <dbReference type="Google" id="ProtNLM"/>
    </source>
</evidence>
<gene>
    <name evidence="1" type="ORF">JF535_02700</name>
</gene>
<keyword evidence="2" id="KW-1185">Reference proteome</keyword>
<dbReference type="EMBL" id="JAEKJR010000001">
    <property type="protein sequence ID" value="MBN8429754.1"/>
    <property type="molecule type" value="Genomic_DNA"/>
</dbReference>
<sequence>MKDVALITLHGMGKVDWEYHRELEYGLKRDLGSAWDRVSFKVVHYAYFLQQPQDLLWERMLRDTDNELDATRLRKFLLFGFGDAAALEYSARQPGPNTKYLQVQREIQAVLRQAYLELGRDHRKPVVIIAQSLGCQVISSYLWDAGTGKYSFENMAGIGADEREFLRLRSLRNLVTTGCNIPIFTSGLDRPTCFDRPNPQFQWDNYYDEDDVLGWPVNQLGDTYHFVKDHPINTGNLLTSWNPLSHTGYWGDRDLLRPLADVLRQRINMPT</sequence>
<reference evidence="1 2" key="1">
    <citation type="submission" date="2020-12" db="EMBL/GenBank/DDBJ databases">
        <title>Oil enriched cultivation method for isolating marine PHA-producing bacteria.</title>
        <authorList>
            <person name="Zheng W."/>
            <person name="Yu S."/>
            <person name="Huang Y."/>
        </authorList>
    </citation>
    <scope>NUCLEOTIDE SEQUENCE [LARGE SCALE GENOMIC DNA]</scope>
    <source>
        <strain evidence="1 2">SN0-2</strain>
    </source>
</reference>
<name>A0ABS3E383_9GAMM</name>
<dbReference type="Proteomes" id="UP000664293">
    <property type="component" value="Unassembled WGS sequence"/>
</dbReference>
<evidence type="ECO:0000313" key="1">
    <source>
        <dbReference type="EMBL" id="MBN8429754.1"/>
    </source>
</evidence>
<comment type="caution">
    <text evidence="1">The sequence shown here is derived from an EMBL/GenBank/DDBJ whole genome shotgun (WGS) entry which is preliminary data.</text>
</comment>
<proteinExistence type="predicted"/>
<dbReference type="RefSeq" id="WP_206998767.1">
    <property type="nucleotide sequence ID" value="NZ_JAEKJR010000001.1"/>
</dbReference>
<accession>A0ABS3E383</accession>
<evidence type="ECO:0000313" key="2">
    <source>
        <dbReference type="Proteomes" id="UP000664293"/>
    </source>
</evidence>